<reference evidence="1 2" key="1">
    <citation type="submission" date="2019-03" db="EMBL/GenBank/DDBJ databases">
        <title>Metabolic potential of uncultured bacteria and archaea associated with petroleum seepage in deep-sea sediments.</title>
        <authorList>
            <person name="Dong X."/>
            <person name="Hubert C."/>
        </authorList>
    </citation>
    <scope>NUCLEOTIDE SEQUENCE [LARGE SCALE GENOMIC DNA]</scope>
    <source>
        <strain evidence="1">E44_bin3</strain>
    </source>
</reference>
<dbReference type="EMBL" id="SOJT01000124">
    <property type="protein sequence ID" value="TET28690.1"/>
    <property type="molecule type" value="Genomic_DNA"/>
</dbReference>
<comment type="caution">
    <text evidence="1">The sequence shown here is derived from an EMBL/GenBank/DDBJ whole genome shotgun (WGS) entry which is preliminary data.</text>
</comment>
<organism evidence="1 2">
    <name type="scientific">Aerophobetes bacterium</name>
    <dbReference type="NCBI Taxonomy" id="2030807"/>
    <lineage>
        <taxon>Bacteria</taxon>
        <taxon>Candidatus Aerophobota</taxon>
    </lineage>
</organism>
<dbReference type="Proteomes" id="UP000316517">
    <property type="component" value="Unassembled WGS sequence"/>
</dbReference>
<evidence type="ECO:0000313" key="2">
    <source>
        <dbReference type="Proteomes" id="UP000316517"/>
    </source>
</evidence>
<sequence length="111" mass="12944">MYMKKMASKKYNWGEENPMGVSKRGLLKAFLGRQDLCKKLSGDEIRLFLLLVVFAEERKSEGKLSWENVKKYLGDDFRKDQLKRAASTLEEMGLARMDYLSREADIVFQLL</sequence>
<dbReference type="AlphaFoldDB" id="A0A523TED7"/>
<accession>A0A523TED7</accession>
<name>A0A523TED7_UNCAE</name>
<gene>
    <name evidence="1" type="ORF">E3J68_02845</name>
</gene>
<protein>
    <recommendedName>
        <fullName evidence="3">Bacteriophage lambda Replication protein O N-terminal domain-containing protein</fullName>
    </recommendedName>
</protein>
<proteinExistence type="predicted"/>
<evidence type="ECO:0000313" key="1">
    <source>
        <dbReference type="EMBL" id="TET28690.1"/>
    </source>
</evidence>
<evidence type="ECO:0008006" key="3">
    <source>
        <dbReference type="Google" id="ProtNLM"/>
    </source>
</evidence>